<evidence type="ECO:0000313" key="2">
    <source>
        <dbReference type="Proteomes" id="UP001293593"/>
    </source>
</evidence>
<name>A0AAE1K7S7_9FABA</name>
<keyword evidence="2" id="KW-1185">Reference proteome</keyword>
<organism evidence="1 2">
    <name type="scientific">Acacia crassicarpa</name>
    <name type="common">northern wattle</name>
    <dbReference type="NCBI Taxonomy" id="499986"/>
    <lineage>
        <taxon>Eukaryota</taxon>
        <taxon>Viridiplantae</taxon>
        <taxon>Streptophyta</taxon>
        <taxon>Embryophyta</taxon>
        <taxon>Tracheophyta</taxon>
        <taxon>Spermatophyta</taxon>
        <taxon>Magnoliopsida</taxon>
        <taxon>eudicotyledons</taxon>
        <taxon>Gunneridae</taxon>
        <taxon>Pentapetalae</taxon>
        <taxon>rosids</taxon>
        <taxon>fabids</taxon>
        <taxon>Fabales</taxon>
        <taxon>Fabaceae</taxon>
        <taxon>Caesalpinioideae</taxon>
        <taxon>mimosoid clade</taxon>
        <taxon>Acacieae</taxon>
        <taxon>Acacia</taxon>
    </lineage>
</organism>
<dbReference type="Proteomes" id="UP001293593">
    <property type="component" value="Unassembled WGS sequence"/>
</dbReference>
<comment type="caution">
    <text evidence="1">The sequence shown here is derived from an EMBL/GenBank/DDBJ whole genome shotgun (WGS) entry which is preliminary data.</text>
</comment>
<accession>A0AAE1K7S7</accession>
<proteinExistence type="predicted"/>
<protein>
    <submittedName>
        <fullName evidence="1">Uncharacterized protein</fullName>
    </submittedName>
</protein>
<gene>
    <name evidence="1" type="ORF">QN277_024533</name>
</gene>
<sequence>MSHYCAAQCLLPSTFTFSRSVLARVLAARPSLVPLTAPPCCSPAMSLTRCQDLRPNHAGSHLRCRSEFPLLSSFVADLG</sequence>
<dbReference type="EMBL" id="JAWXYG010000007">
    <property type="protein sequence ID" value="KAK4267799.1"/>
    <property type="molecule type" value="Genomic_DNA"/>
</dbReference>
<dbReference type="AlphaFoldDB" id="A0AAE1K7S7"/>
<evidence type="ECO:0000313" key="1">
    <source>
        <dbReference type="EMBL" id="KAK4267799.1"/>
    </source>
</evidence>
<reference evidence="1" key="1">
    <citation type="submission" date="2023-10" db="EMBL/GenBank/DDBJ databases">
        <title>Chromosome-level genome of the transformable northern wattle, Acacia crassicarpa.</title>
        <authorList>
            <person name="Massaro I."/>
            <person name="Sinha N.R."/>
            <person name="Poethig S."/>
            <person name="Leichty A.R."/>
        </authorList>
    </citation>
    <scope>NUCLEOTIDE SEQUENCE</scope>
    <source>
        <strain evidence="1">Acra3RX</strain>
        <tissue evidence="1">Leaf</tissue>
    </source>
</reference>